<dbReference type="RefSeq" id="WP_378195021.1">
    <property type="nucleotide sequence ID" value="NZ_JBHLZP010000013.1"/>
</dbReference>
<dbReference type="Proteomes" id="UP001589627">
    <property type="component" value="Unassembled WGS sequence"/>
</dbReference>
<evidence type="ECO:0000313" key="2">
    <source>
        <dbReference type="Proteomes" id="UP001589627"/>
    </source>
</evidence>
<accession>A0ABV5Y8C7</accession>
<name>A0ABV5Y8C7_9ACTN</name>
<sequence length="119" mass="12575">MTDQVPGQDTKDAGRRAAAIRAWVEQTRAEADQVVGTGTAESGQVTAKAAAGGRVTDIGFGPRALRLDGKRLADAVRSAVGRAQRDAAEKLNALMRTAPDGFDPAETQTVLTRISQIDW</sequence>
<dbReference type="InterPro" id="IPR036894">
    <property type="entry name" value="YbaB-like_sf"/>
</dbReference>
<organism evidence="1 2">
    <name type="scientific">Actinoallomurus acaciae</name>
    <dbReference type="NCBI Taxonomy" id="502577"/>
    <lineage>
        <taxon>Bacteria</taxon>
        <taxon>Bacillati</taxon>
        <taxon>Actinomycetota</taxon>
        <taxon>Actinomycetes</taxon>
        <taxon>Streptosporangiales</taxon>
        <taxon>Thermomonosporaceae</taxon>
        <taxon>Actinoallomurus</taxon>
    </lineage>
</organism>
<dbReference type="Gene3D" id="3.30.1310.10">
    <property type="entry name" value="Nucleoid-associated protein YbaB-like domain"/>
    <property type="match status" value="1"/>
</dbReference>
<protein>
    <submittedName>
        <fullName evidence="1">YbaB/EbfC family nucleoid-associated protein</fullName>
    </submittedName>
</protein>
<keyword evidence="2" id="KW-1185">Reference proteome</keyword>
<reference evidence="1 2" key="1">
    <citation type="submission" date="2024-09" db="EMBL/GenBank/DDBJ databases">
        <authorList>
            <person name="Sun Q."/>
            <person name="Mori K."/>
        </authorList>
    </citation>
    <scope>NUCLEOTIDE SEQUENCE [LARGE SCALE GENOMIC DNA]</scope>
    <source>
        <strain evidence="1 2">TBRC 0563</strain>
    </source>
</reference>
<dbReference type="SUPFAM" id="SSF82607">
    <property type="entry name" value="YbaB-like"/>
    <property type="match status" value="1"/>
</dbReference>
<evidence type="ECO:0000313" key="1">
    <source>
        <dbReference type="EMBL" id="MFB9831270.1"/>
    </source>
</evidence>
<proteinExistence type="predicted"/>
<dbReference type="EMBL" id="JBHLZP010000013">
    <property type="protein sequence ID" value="MFB9831270.1"/>
    <property type="molecule type" value="Genomic_DNA"/>
</dbReference>
<dbReference type="InterPro" id="IPR004401">
    <property type="entry name" value="YbaB/EbfC"/>
</dbReference>
<dbReference type="Pfam" id="PF02575">
    <property type="entry name" value="YbaB_DNA_bd"/>
    <property type="match status" value="1"/>
</dbReference>
<gene>
    <name evidence="1" type="ORF">ACFFNX_03610</name>
</gene>
<comment type="caution">
    <text evidence="1">The sequence shown here is derived from an EMBL/GenBank/DDBJ whole genome shotgun (WGS) entry which is preliminary data.</text>
</comment>